<dbReference type="WormBase" id="SRAE_2000236600">
    <property type="protein sequence ID" value="SRP00347"/>
    <property type="gene ID" value="WBGene00262576"/>
</dbReference>
<reference evidence="3" key="2">
    <citation type="submission" date="2020-12" db="UniProtKB">
        <authorList>
            <consortium name="WormBaseParasite"/>
        </authorList>
    </citation>
    <scope>IDENTIFICATION</scope>
</reference>
<protein>
    <submittedName>
        <fullName evidence="1 3">Uncharacterized protein</fullName>
    </submittedName>
</protein>
<dbReference type="AlphaFoldDB" id="A0A090LJM7"/>
<name>A0A090LJM7_STRRB</name>
<gene>
    <name evidence="1 3 4" type="ORF">SRAE_2000236600</name>
</gene>
<keyword evidence="2" id="KW-1185">Reference proteome</keyword>
<dbReference type="CTD" id="36380070"/>
<evidence type="ECO:0000313" key="2">
    <source>
        <dbReference type="Proteomes" id="UP000035682"/>
    </source>
</evidence>
<dbReference type="Proteomes" id="UP000035682">
    <property type="component" value="Unplaced"/>
</dbReference>
<dbReference type="RefSeq" id="XP_024506905.1">
    <property type="nucleotide sequence ID" value="XM_024653427.1"/>
</dbReference>
<sequence>MNQDILINADGTIDWSEGETITTIKVYLNLSDIIVISKNYDQNYLRELQETRINSEVNVFTSNEYNQLHLAVSSYGEILASIINFDEILEDMNSVEEGVSFYRKRLIRICNITLSGLERIIEDGEINKRSTYAAFFGIFYKNNFFVNITFDNNMFDSQKIKKEGLFQEGEVDIISLQLQIHFSFTLNFKFTSNWENSKKGVNMLRPIENGVLFNTTDCLILFIFSNNHDIYNNLYCNKQNSISKYRKYQQWLMSIDYLDFELKTLHDGCEISSFKIKCLKSCCNVKNNENKNIICEEKVVYVKNLLIDLIDIIYRKKKKSGTFYNLDDFQMDLINICEKKKSIAFKITVLYRVLINNNELTYNVIEFHAIFNFNLMLIKSTLLSCVKISNHQAQESKFWYGKKNNSETYHKTPEAHIFDNSEQLNGESKNLLIPFYKNIILAM</sequence>
<organism evidence="1">
    <name type="scientific">Strongyloides ratti</name>
    <name type="common">Parasitic roundworm</name>
    <dbReference type="NCBI Taxonomy" id="34506"/>
    <lineage>
        <taxon>Eukaryota</taxon>
        <taxon>Metazoa</taxon>
        <taxon>Ecdysozoa</taxon>
        <taxon>Nematoda</taxon>
        <taxon>Chromadorea</taxon>
        <taxon>Rhabditida</taxon>
        <taxon>Tylenchina</taxon>
        <taxon>Panagrolaimomorpha</taxon>
        <taxon>Strongyloidoidea</taxon>
        <taxon>Strongyloididae</taxon>
        <taxon>Strongyloides</taxon>
    </lineage>
</organism>
<reference evidence="1 2" key="1">
    <citation type="submission" date="2014-09" db="EMBL/GenBank/DDBJ databases">
        <authorList>
            <person name="Martin A.A."/>
        </authorList>
    </citation>
    <scope>NUCLEOTIDE SEQUENCE</scope>
    <source>
        <strain evidence="2">ED321</strain>
        <strain evidence="1">ED321 Heterogonic</strain>
    </source>
</reference>
<evidence type="ECO:0000313" key="3">
    <source>
        <dbReference type="WBParaSite" id="SRAE_2000236600.1"/>
    </source>
</evidence>
<dbReference type="GeneID" id="36380070"/>
<accession>A0A090LJM7</accession>
<evidence type="ECO:0000313" key="4">
    <source>
        <dbReference type="WormBase" id="SRAE_2000236600"/>
    </source>
</evidence>
<proteinExistence type="predicted"/>
<dbReference type="EMBL" id="LN609529">
    <property type="protein sequence ID" value="CEF67705.1"/>
    <property type="molecule type" value="Genomic_DNA"/>
</dbReference>
<evidence type="ECO:0000313" key="1">
    <source>
        <dbReference type="EMBL" id="CEF67705.1"/>
    </source>
</evidence>
<dbReference type="WBParaSite" id="SRAE_2000236600.1">
    <property type="protein sequence ID" value="SRAE_2000236600.1"/>
    <property type="gene ID" value="WBGene00262576"/>
</dbReference>